<reference evidence="3 4" key="2">
    <citation type="submission" date="2020-06" db="EMBL/GenBank/DDBJ databases">
        <title>Ramlibacter rhizophilus sp. nov., isolated from rhizosphere soil of national flower Mugunghwa from South Korea.</title>
        <authorList>
            <person name="Zheng-Fei Y."/>
            <person name="Huan T."/>
        </authorList>
    </citation>
    <scope>NUCLEOTIDE SEQUENCE [LARGE SCALE GENOMIC DNA]</scope>
    <source>
        <strain evidence="3 4">B156</strain>
    </source>
</reference>
<dbReference type="RefSeq" id="WP_171561054.1">
    <property type="nucleotide sequence ID" value="NZ_JABFCS010000001.1"/>
</dbReference>
<dbReference type="Pfam" id="PF03401">
    <property type="entry name" value="TctC"/>
    <property type="match status" value="1"/>
</dbReference>
<dbReference type="PANTHER" id="PTHR42928:SF5">
    <property type="entry name" value="BLR1237 PROTEIN"/>
    <property type="match status" value="1"/>
</dbReference>
<dbReference type="Proteomes" id="UP000552954">
    <property type="component" value="Unassembled WGS sequence"/>
</dbReference>
<dbReference type="PANTHER" id="PTHR42928">
    <property type="entry name" value="TRICARBOXYLATE-BINDING PROTEIN"/>
    <property type="match status" value="1"/>
</dbReference>
<dbReference type="EMBL" id="JABFCS010000001">
    <property type="protein sequence ID" value="NNU44334.1"/>
    <property type="molecule type" value="Genomic_DNA"/>
</dbReference>
<reference evidence="3 4" key="1">
    <citation type="submission" date="2020-05" db="EMBL/GenBank/DDBJ databases">
        <authorList>
            <person name="Khan S.A."/>
            <person name="Jeon C.O."/>
            <person name="Chun B.H."/>
        </authorList>
    </citation>
    <scope>NUCLEOTIDE SEQUENCE [LARGE SCALE GENOMIC DNA]</scope>
    <source>
        <strain evidence="3 4">B156</strain>
    </source>
</reference>
<feature type="signal peptide" evidence="2">
    <location>
        <begin position="1"/>
        <end position="30"/>
    </location>
</feature>
<feature type="chain" id="PRO_5032742151" evidence="2">
    <location>
        <begin position="31"/>
        <end position="328"/>
    </location>
</feature>
<dbReference type="InterPro" id="IPR005064">
    <property type="entry name" value="BUG"/>
</dbReference>
<proteinExistence type="inferred from homology"/>
<dbReference type="PIRSF" id="PIRSF017082">
    <property type="entry name" value="YflP"/>
    <property type="match status" value="1"/>
</dbReference>
<evidence type="ECO:0000313" key="3">
    <source>
        <dbReference type="EMBL" id="NNU44334.1"/>
    </source>
</evidence>
<comment type="similarity">
    <text evidence="1">Belongs to the UPF0065 (bug) family.</text>
</comment>
<dbReference type="CDD" id="cd13578">
    <property type="entry name" value="PBP2_Bug27"/>
    <property type="match status" value="1"/>
</dbReference>
<protein>
    <submittedName>
        <fullName evidence="3">Tripartite tricarboxylate transporter substrate binding protein</fullName>
    </submittedName>
</protein>
<evidence type="ECO:0000256" key="1">
    <source>
        <dbReference type="ARBA" id="ARBA00006987"/>
    </source>
</evidence>
<dbReference type="Gene3D" id="3.40.190.10">
    <property type="entry name" value="Periplasmic binding protein-like II"/>
    <property type="match status" value="1"/>
</dbReference>
<sequence length="328" mass="34438">MNFPSRRSLLAAAALALALPFAASSVQAQAWPDKPIRIVVGFAPGGFTDVLGRLIGQKLSERLGQPVVVENKPGAAGTLGADQVAKAKPDGYTLLLAHSNSNSVAPALYPKLPYNILSDFTPIIPVANTPLLLTVHPSVAAKDVKEFVALAKAKPGALRYASSGGGSAQHLAAERFQLATGTQMTHIPYKGSGQAIVDLLSGQVELNFESPPNVMTHAKAGKLRLLAITSNKRSALLPDVPTMAEAGVKNAEMLQWFAVMGPAKMPADITRRLNTEIAAILKMPEVAEKIASQGGEIMGGSSEDFAKFIASDSAAFARLVKEAKITLE</sequence>
<organism evidence="3 4">
    <name type="scientific">Ramlibacter montanisoli</name>
    <dbReference type="NCBI Taxonomy" id="2732512"/>
    <lineage>
        <taxon>Bacteria</taxon>
        <taxon>Pseudomonadati</taxon>
        <taxon>Pseudomonadota</taxon>
        <taxon>Betaproteobacteria</taxon>
        <taxon>Burkholderiales</taxon>
        <taxon>Comamonadaceae</taxon>
        <taxon>Ramlibacter</taxon>
    </lineage>
</organism>
<gene>
    <name evidence="3" type="ORF">HK415_15930</name>
</gene>
<dbReference type="InterPro" id="IPR042100">
    <property type="entry name" value="Bug_dom1"/>
</dbReference>
<evidence type="ECO:0000313" key="4">
    <source>
        <dbReference type="Proteomes" id="UP000552954"/>
    </source>
</evidence>
<dbReference type="PROSITE" id="PS51318">
    <property type="entry name" value="TAT"/>
    <property type="match status" value="1"/>
</dbReference>
<keyword evidence="2" id="KW-0732">Signal</keyword>
<dbReference type="AlphaFoldDB" id="A0A849KCV8"/>
<dbReference type="InterPro" id="IPR006311">
    <property type="entry name" value="TAT_signal"/>
</dbReference>
<keyword evidence="4" id="KW-1185">Reference proteome</keyword>
<accession>A0A849KCV8</accession>
<dbReference type="Gene3D" id="3.40.190.150">
    <property type="entry name" value="Bordetella uptake gene, domain 1"/>
    <property type="match status" value="1"/>
</dbReference>
<name>A0A849KCV8_9BURK</name>
<comment type="caution">
    <text evidence="3">The sequence shown here is derived from an EMBL/GenBank/DDBJ whole genome shotgun (WGS) entry which is preliminary data.</text>
</comment>
<dbReference type="SUPFAM" id="SSF53850">
    <property type="entry name" value="Periplasmic binding protein-like II"/>
    <property type="match status" value="1"/>
</dbReference>
<evidence type="ECO:0000256" key="2">
    <source>
        <dbReference type="SAM" id="SignalP"/>
    </source>
</evidence>